<dbReference type="EMBL" id="JBDNCH010000004">
    <property type="protein sequence ID" value="MEN9063107.1"/>
    <property type="molecule type" value="Genomic_DNA"/>
</dbReference>
<keyword evidence="2" id="KW-1185">Reference proteome</keyword>
<organism evidence="1 2">
    <name type="scientific">Ponticoccus litoralis</name>
    <dbReference type="NCBI Taxonomy" id="422297"/>
    <lineage>
        <taxon>Bacteria</taxon>
        <taxon>Pseudomonadati</taxon>
        <taxon>Pseudomonadota</taxon>
        <taxon>Alphaproteobacteria</taxon>
        <taxon>Rhodobacterales</taxon>
        <taxon>Roseobacteraceae</taxon>
        <taxon>Ponticoccus</taxon>
    </lineage>
</organism>
<dbReference type="RefSeq" id="WP_347168212.1">
    <property type="nucleotide sequence ID" value="NZ_JBDNCH010000004.1"/>
</dbReference>
<accession>A0AAW9STB8</accession>
<proteinExistence type="predicted"/>
<evidence type="ECO:0008006" key="3">
    <source>
        <dbReference type="Google" id="ProtNLM"/>
    </source>
</evidence>
<evidence type="ECO:0000313" key="1">
    <source>
        <dbReference type="EMBL" id="MEN9063107.1"/>
    </source>
</evidence>
<dbReference type="Proteomes" id="UP001428774">
    <property type="component" value="Unassembled WGS sequence"/>
</dbReference>
<name>A0AAW9STB8_9RHOB</name>
<protein>
    <recommendedName>
        <fullName evidence="3">DUF1906 domain-containing protein</fullName>
    </recommendedName>
</protein>
<evidence type="ECO:0000313" key="2">
    <source>
        <dbReference type="Proteomes" id="UP001428774"/>
    </source>
</evidence>
<gene>
    <name evidence="1" type="ORF">ABFB10_21110</name>
</gene>
<comment type="caution">
    <text evidence="1">The sequence shown here is derived from an EMBL/GenBank/DDBJ whole genome shotgun (WGS) entry which is preliminary data.</text>
</comment>
<dbReference type="AlphaFoldDB" id="A0AAW9STB8"/>
<reference evidence="1 2" key="1">
    <citation type="submission" date="2024-05" db="EMBL/GenBank/DDBJ databases">
        <title>Genome sequence of Ponticoccus litoralis KCCM 90028.</title>
        <authorList>
            <person name="Kim J.M."/>
            <person name="Lee J.K."/>
            <person name="Choi B.J."/>
            <person name="Bayburt H."/>
            <person name="Baek J.H."/>
            <person name="Jeon C.O."/>
        </authorList>
    </citation>
    <scope>NUCLEOTIDE SEQUENCE [LARGE SCALE GENOMIC DNA]</scope>
    <source>
        <strain evidence="1 2">KCCM 90028</strain>
    </source>
</reference>
<sequence length="272" mass="28862">MNARLFAAAKAAGDSLGIPTYATVVMGGSITTAQVAQSILSQATALNADGWYYAVEFDSAERLPTDVEAVFRYCSAGLTLACTGKPVLHAYAGPLAGLAFGSGARAAAIGFWQNLWGFTRSRFQPSTGQGGGGDAPPRFFSTPLWGTIVYPDELLQLPPALQNTILLHSPYSGAVSTVTATAWQKWDSYRHMVHQIIMYVSPLAASADARQAMQTVISDLASANALHSQVHTAGLILRDGSNSYQPSWASAGTRMLADMLGDYQWLQLQGGP</sequence>